<reference evidence="7" key="3">
    <citation type="submission" date="2025-09" db="UniProtKB">
        <authorList>
            <consortium name="Ensembl"/>
        </authorList>
    </citation>
    <scope>IDENTIFICATION</scope>
</reference>
<evidence type="ECO:0000256" key="3">
    <source>
        <dbReference type="ARBA" id="ARBA00022989"/>
    </source>
</evidence>
<protein>
    <recommendedName>
        <fullName evidence="6">Ig-like domain-containing protein</fullName>
    </recommendedName>
</protein>
<keyword evidence="2" id="KW-0812">Transmembrane</keyword>
<evidence type="ECO:0000256" key="5">
    <source>
        <dbReference type="ARBA" id="ARBA00023157"/>
    </source>
</evidence>
<dbReference type="SMART" id="SM00406">
    <property type="entry name" value="IGv"/>
    <property type="match status" value="1"/>
</dbReference>
<evidence type="ECO:0000256" key="4">
    <source>
        <dbReference type="ARBA" id="ARBA00023136"/>
    </source>
</evidence>
<dbReference type="GeneTree" id="ENSGT00940000165364"/>
<keyword evidence="8" id="KW-1185">Reference proteome</keyword>
<sequence length="335" mass="36522">MLKGKSGKCDFGQTVTNAGLSDRLNLAEVRGRLCSVQWSLAQRVKVQPEVVSYPGQLVTLPCQFPHPGQTQLTQISWIFETAAGVRNNTAVFHPSFGVYYPESLLKGRVSFTTDPPLLESPAIQISDIKMTDEGRYICEFATFPSGNEQGVTNLIILAKPSNTASTVTVQAGTAPVIVAHCQSANGHPPANISWGASVGGNGTTRTENQDRTVTVKSEYWLVPTPADNGRDVSCEVSHRTLSSPETFPMKLRIEYPPQVQIVGYDSNWYLGRTNAVLTLFPVQMTSGQMPETVQVKQNTLTVLKVDETVNTTFICEVRNRVGTGTDQVSVMVRGE</sequence>
<dbReference type="InterPro" id="IPR007110">
    <property type="entry name" value="Ig-like_dom"/>
</dbReference>
<dbReference type="GO" id="GO:0016020">
    <property type="term" value="C:membrane"/>
    <property type="evidence" value="ECO:0007669"/>
    <property type="project" value="UniProtKB-SubCell"/>
</dbReference>
<accession>A0AAR2L470</accession>
<dbReference type="Pfam" id="PF07686">
    <property type="entry name" value="V-set"/>
    <property type="match status" value="1"/>
</dbReference>
<evidence type="ECO:0000313" key="8">
    <source>
        <dbReference type="Proteomes" id="UP001501920"/>
    </source>
</evidence>
<evidence type="ECO:0000256" key="1">
    <source>
        <dbReference type="ARBA" id="ARBA00004167"/>
    </source>
</evidence>
<dbReference type="InterPro" id="IPR052659">
    <property type="entry name" value="Nectin/PVR"/>
</dbReference>
<dbReference type="Gene3D" id="2.60.40.10">
    <property type="entry name" value="Immunoglobulins"/>
    <property type="match status" value="3"/>
</dbReference>
<dbReference type="PANTHER" id="PTHR47387:SF1">
    <property type="entry name" value="NECTIN-2"/>
    <property type="match status" value="1"/>
</dbReference>
<dbReference type="InterPro" id="IPR013162">
    <property type="entry name" value="CD80_C2-set"/>
</dbReference>
<keyword evidence="5" id="KW-1015">Disulfide bond</keyword>
<evidence type="ECO:0000256" key="2">
    <source>
        <dbReference type="ARBA" id="ARBA00022692"/>
    </source>
</evidence>
<dbReference type="SUPFAM" id="SSF48726">
    <property type="entry name" value="Immunoglobulin"/>
    <property type="match status" value="2"/>
</dbReference>
<reference evidence="7 8" key="1">
    <citation type="submission" date="2020-10" db="EMBL/GenBank/DDBJ databases">
        <title>Pygocentrus nattereri (red-bellied piranha) genome, fPygNat1, primary haplotype.</title>
        <authorList>
            <person name="Myers G."/>
            <person name="Meyer A."/>
            <person name="Karagic N."/>
            <person name="Pippel M."/>
            <person name="Winkler S."/>
            <person name="Tracey A."/>
            <person name="Wood J."/>
            <person name="Formenti G."/>
            <person name="Howe K."/>
            <person name="Fedrigo O."/>
            <person name="Jarvis E.D."/>
        </authorList>
    </citation>
    <scope>NUCLEOTIDE SEQUENCE [LARGE SCALE GENOMIC DNA]</scope>
</reference>
<name>A0AAR2L470_PYGNA</name>
<dbReference type="InterPro" id="IPR013783">
    <property type="entry name" value="Ig-like_fold"/>
</dbReference>
<evidence type="ECO:0000259" key="6">
    <source>
        <dbReference type="PROSITE" id="PS50835"/>
    </source>
</evidence>
<feature type="domain" description="Ig-like" evidence="6">
    <location>
        <begin position="42"/>
        <end position="152"/>
    </location>
</feature>
<keyword evidence="4" id="KW-0472">Membrane</keyword>
<evidence type="ECO:0000313" key="7">
    <source>
        <dbReference type="Ensembl" id="ENSPNAP00000069437.1"/>
    </source>
</evidence>
<dbReference type="InterPro" id="IPR036179">
    <property type="entry name" value="Ig-like_dom_sf"/>
</dbReference>
<dbReference type="PROSITE" id="PS50835">
    <property type="entry name" value="IG_LIKE"/>
    <property type="match status" value="2"/>
</dbReference>
<organism evidence="7 8">
    <name type="scientific">Pygocentrus nattereri</name>
    <name type="common">Red-bellied piranha</name>
    <dbReference type="NCBI Taxonomy" id="42514"/>
    <lineage>
        <taxon>Eukaryota</taxon>
        <taxon>Metazoa</taxon>
        <taxon>Chordata</taxon>
        <taxon>Craniata</taxon>
        <taxon>Vertebrata</taxon>
        <taxon>Euteleostomi</taxon>
        <taxon>Actinopterygii</taxon>
        <taxon>Neopterygii</taxon>
        <taxon>Teleostei</taxon>
        <taxon>Ostariophysi</taxon>
        <taxon>Characiformes</taxon>
        <taxon>Characoidei</taxon>
        <taxon>Pygocentrus</taxon>
    </lineage>
</organism>
<keyword evidence="3" id="KW-1133">Transmembrane helix</keyword>
<dbReference type="InterPro" id="IPR003599">
    <property type="entry name" value="Ig_sub"/>
</dbReference>
<feature type="domain" description="Ig-like" evidence="6">
    <location>
        <begin position="160"/>
        <end position="250"/>
    </location>
</feature>
<comment type="subcellular location">
    <subcellularLocation>
        <location evidence="1">Membrane</location>
        <topology evidence="1">Single-pass membrane protein</topology>
    </subcellularLocation>
</comment>
<proteinExistence type="predicted"/>
<dbReference type="Pfam" id="PF08205">
    <property type="entry name" value="C2-set_2"/>
    <property type="match status" value="1"/>
</dbReference>
<dbReference type="Ensembl" id="ENSPNAT00000084459.1">
    <property type="protein sequence ID" value="ENSPNAP00000069437.1"/>
    <property type="gene ID" value="ENSPNAG00000035383.1"/>
</dbReference>
<dbReference type="Proteomes" id="UP001501920">
    <property type="component" value="Chromosome 6"/>
</dbReference>
<reference evidence="7" key="2">
    <citation type="submission" date="2025-08" db="UniProtKB">
        <authorList>
            <consortium name="Ensembl"/>
        </authorList>
    </citation>
    <scope>IDENTIFICATION</scope>
</reference>
<dbReference type="AlphaFoldDB" id="A0AAR2L470"/>
<dbReference type="PANTHER" id="PTHR47387">
    <property type="entry name" value="NECTIN-2"/>
    <property type="match status" value="1"/>
</dbReference>
<dbReference type="InterPro" id="IPR013106">
    <property type="entry name" value="Ig_V-set"/>
</dbReference>
<dbReference type="SMART" id="SM00409">
    <property type="entry name" value="IG"/>
    <property type="match status" value="2"/>
</dbReference>